<evidence type="ECO:0000313" key="1">
    <source>
        <dbReference type="EMBL" id="CEG11466.1"/>
    </source>
</evidence>
<dbReference type="EMBL" id="CCXY01000053">
    <property type="protein sequence ID" value="CEG11466.1"/>
    <property type="molecule type" value="Genomic_DNA"/>
</dbReference>
<reference evidence="1" key="1">
    <citation type="submission" date="2014-09" db="EMBL/GenBank/DDBJ databases">
        <authorList>
            <person name="Probst J Alexander"/>
        </authorList>
    </citation>
    <scope>NUCLEOTIDE SEQUENCE</scope>
</reference>
<gene>
    <name evidence="1" type="ORF">MSIBF_A1460025</name>
</gene>
<organism evidence="1">
    <name type="scientific">groundwater metagenome</name>
    <dbReference type="NCBI Taxonomy" id="717931"/>
    <lineage>
        <taxon>unclassified sequences</taxon>
        <taxon>metagenomes</taxon>
        <taxon>ecological metagenomes</taxon>
    </lineage>
</organism>
<proteinExistence type="predicted"/>
<sequence length="21" mass="2393">MEGKHEAFSDYIWVGWPGIAV</sequence>
<dbReference type="AlphaFoldDB" id="A0A098E7H5"/>
<name>A0A098E7H5_9ZZZZ</name>
<accession>A0A098E7H5</accession>
<protein>
    <submittedName>
        <fullName evidence="1">Uncharacterized protein</fullName>
    </submittedName>
</protein>